<keyword evidence="4" id="KW-1185">Reference proteome</keyword>
<dbReference type="STRING" id="137246.A0A401SYS5"/>
<dbReference type="PANTHER" id="PTHR14392:SF4">
    <property type="entry name" value="PROTEIN NIBAN 3"/>
    <property type="match status" value="1"/>
</dbReference>
<dbReference type="OrthoDB" id="9412522at2759"/>
<gene>
    <name evidence="3" type="ORF">chiPu_0014030</name>
</gene>
<dbReference type="Pfam" id="PF26086">
    <property type="entry name" value="Niban2"/>
    <property type="match status" value="1"/>
</dbReference>
<sequence length="414" mass="46963">SNMVMEDLCPVLESQLLPHIRGPESKRKQTWLKMIGEMYAVVEMHVSEGFQALLRENEEQSLQLEKKIRSDFNQILTSKKQLVAKLQESLGEHVRWCCEAQVRPHLESARDRLADPMNAGLEETRRLFSEEVSRVISVVKSTEQSSSSLAEVCSQLQALPYQSAHVQHCYKKTETLEQSLSELEPRFSFTGFRFLIQRAQNIIQQLLEDAVYTFQHLLVSTQPATGLSAEVSQRLDNTQVRVLKKFDSDSTAVWRQFVRDSLLEMFLPYVLKTVEPICKPELPMYEGCLCTDDDDGLIQIESTYNELVLHIVSEEINKAMKETSTQPSYSLYNESMGGLWNNEAQLDIAEDPRTSLAKATIPASPEESPEPASAVGLLTALENSKLSEVQDEWQCLQKDWDVANQALDESKSAE</sequence>
<reference evidence="3 4" key="1">
    <citation type="journal article" date="2018" name="Nat. Ecol. Evol.">
        <title>Shark genomes provide insights into elasmobranch evolution and the origin of vertebrates.</title>
        <authorList>
            <person name="Hara Y"/>
            <person name="Yamaguchi K"/>
            <person name="Onimaru K"/>
            <person name="Kadota M"/>
            <person name="Koyanagi M"/>
            <person name="Keeley SD"/>
            <person name="Tatsumi K"/>
            <person name="Tanaka K"/>
            <person name="Motone F"/>
            <person name="Kageyama Y"/>
            <person name="Nozu R"/>
            <person name="Adachi N"/>
            <person name="Nishimura O"/>
            <person name="Nakagawa R"/>
            <person name="Tanegashima C"/>
            <person name="Kiyatake I"/>
            <person name="Matsumoto R"/>
            <person name="Murakumo K"/>
            <person name="Nishida K"/>
            <person name="Terakita A"/>
            <person name="Kuratani S"/>
            <person name="Sato K"/>
            <person name="Hyodo S Kuraku.S."/>
        </authorList>
    </citation>
    <scope>NUCLEOTIDE SEQUENCE [LARGE SCALE GENOMIC DNA]</scope>
</reference>
<organism evidence="3 4">
    <name type="scientific">Chiloscyllium punctatum</name>
    <name type="common">Brownbanded bambooshark</name>
    <name type="synonym">Hemiscyllium punctatum</name>
    <dbReference type="NCBI Taxonomy" id="137246"/>
    <lineage>
        <taxon>Eukaryota</taxon>
        <taxon>Metazoa</taxon>
        <taxon>Chordata</taxon>
        <taxon>Craniata</taxon>
        <taxon>Vertebrata</taxon>
        <taxon>Chondrichthyes</taxon>
        <taxon>Elasmobranchii</taxon>
        <taxon>Galeomorphii</taxon>
        <taxon>Galeoidea</taxon>
        <taxon>Orectolobiformes</taxon>
        <taxon>Hemiscylliidae</taxon>
        <taxon>Chiloscyllium</taxon>
    </lineage>
</organism>
<dbReference type="Proteomes" id="UP000287033">
    <property type="component" value="Unassembled WGS sequence"/>
</dbReference>
<evidence type="ECO:0000256" key="1">
    <source>
        <dbReference type="ARBA" id="ARBA00010251"/>
    </source>
</evidence>
<proteinExistence type="inferred from homology"/>
<comment type="caution">
    <text evidence="3">The sequence shown here is derived from an EMBL/GenBank/DDBJ whole genome shotgun (WGS) entry which is preliminary data.</text>
</comment>
<dbReference type="EMBL" id="BEZZ01000714">
    <property type="protein sequence ID" value="GCC35545.1"/>
    <property type="molecule type" value="Genomic_DNA"/>
</dbReference>
<dbReference type="PANTHER" id="PTHR14392">
    <property type="entry name" value="NIBAN FAMILY MEMBER"/>
    <property type="match status" value="1"/>
</dbReference>
<dbReference type="AlphaFoldDB" id="A0A401SYS5"/>
<evidence type="ECO:0000313" key="4">
    <source>
        <dbReference type="Proteomes" id="UP000287033"/>
    </source>
</evidence>
<dbReference type="InterPro" id="IPR026088">
    <property type="entry name" value="Niban-like"/>
</dbReference>
<feature type="domain" description="Niban 1/2/3" evidence="2">
    <location>
        <begin position="97"/>
        <end position="268"/>
    </location>
</feature>
<evidence type="ECO:0000259" key="2">
    <source>
        <dbReference type="Pfam" id="PF26086"/>
    </source>
</evidence>
<accession>A0A401SYS5</accession>
<comment type="similarity">
    <text evidence="1">Belongs to the Niban family.</text>
</comment>
<feature type="non-terminal residue" evidence="3">
    <location>
        <position position="1"/>
    </location>
</feature>
<dbReference type="InterPro" id="IPR059060">
    <property type="entry name" value="Niban_1/2/3_dom"/>
</dbReference>
<evidence type="ECO:0000313" key="3">
    <source>
        <dbReference type="EMBL" id="GCC35545.1"/>
    </source>
</evidence>
<protein>
    <recommendedName>
        <fullName evidence="2">Niban 1/2/3 domain-containing protein</fullName>
    </recommendedName>
</protein>
<name>A0A401SYS5_CHIPU</name>